<dbReference type="Proteomes" id="UP000326340">
    <property type="component" value="Unassembled WGS sequence"/>
</dbReference>
<dbReference type="OrthoDB" id="10474824at2759"/>
<protein>
    <submittedName>
        <fullName evidence="2">Uncharacterized protein</fullName>
    </submittedName>
</protein>
<evidence type="ECO:0000313" key="3">
    <source>
        <dbReference type="Proteomes" id="UP000326340"/>
    </source>
</evidence>
<reference evidence="2 3" key="1">
    <citation type="journal article" date="2019" name="Sci. Rep.">
        <title>Colletotrichum shisoi sp. nov., an anthracnose pathogen of Perilla frutescens in Japan: molecular phylogenetic, morphological and genomic evidence.</title>
        <authorList>
            <person name="Gan P."/>
            <person name="Tsushima A."/>
            <person name="Hiroyama R."/>
            <person name="Narusaka M."/>
            <person name="Takano Y."/>
            <person name="Narusaka Y."/>
            <person name="Kawaradani M."/>
            <person name="Damm U."/>
            <person name="Shirasu K."/>
        </authorList>
    </citation>
    <scope>NUCLEOTIDE SEQUENCE [LARGE SCALE GENOMIC DNA]</scope>
    <source>
        <strain evidence="2 3">PG-2018a</strain>
    </source>
</reference>
<organism evidence="2 3">
    <name type="scientific">Colletotrichum shisoi</name>
    <dbReference type="NCBI Taxonomy" id="2078593"/>
    <lineage>
        <taxon>Eukaryota</taxon>
        <taxon>Fungi</taxon>
        <taxon>Dikarya</taxon>
        <taxon>Ascomycota</taxon>
        <taxon>Pezizomycotina</taxon>
        <taxon>Sordariomycetes</taxon>
        <taxon>Hypocreomycetidae</taxon>
        <taxon>Glomerellales</taxon>
        <taxon>Glomerellaceae</taxon>
        <taxon>Colletotrichum</taxon>
        <taxon>Colletotrichum destructivum species complex</taxon>
    </lineage>
</organism>
<feature type="chain" id="PRO_5024852577" evidence="1">
    <location>
        <begin position="27"/>
        <end position="61"/>
    </location>
</feature>
<feature type="signal peptide" evidence="1">
    <location>
        <begin position="1"/>
        <end position="26"/>
    </location>
</feature>
<keyword evidence="1" id="KW-0732">Signal</keyword>
<dbReference type="AlphaFoldDB" id="A0A5Q4BZF8"/>
<evidence type="ECO:0000256" key="1">
    <source>
        <dbReference type="SAM" id="SignalP"/>
    </source>
</evidence>
<accession>A0A5Q4BZF8</accession>
<dbReference type="EMBL" id="PUHP01000217">
    <property type="protein sequence ID" value="TQN71936.1"/>
    <property type="molecule type" value="Genomic_DNA"/>
</dbReference>
<keyword evidence="3" id="KW-1185">Reference proteome</keyword>
<proteinExistence type="predicted"/>
<evidence type="ECO:0000313" key="2">
    <source>
        <dbReference type="EMBL" id="TQN71936.1"/>
    </source>
</evidence>
<sequence>MLALLVLIHTCILYLVLLDICSHGHCLFTLECILLFSTPNLSHHWRCLTSGRELKRLRRRW</sequence>
<comment type="caution">
    <text evidence="2">The sequence shown here is derived from an EMBL/GenBank/DDBJ whole genome shotgun (WGS) entry which is preliminary data.</text>
</comment>
<name>A0A5Q4BZF8_9PEZI</name>
<gene>
    <name evidence="2" type="ORF">CSHISOI_03599</name>
</gene>